<dbReference type="Proteomes" id="UP001497382">
    <property type="component" value="Unassembled WGS sequence"/>
</dbReference>
<evidence type="ECO:0000313" key="2">
    <source>
        <dbReference type="EMBL" id="CAL1283725.1"/>
    </source>
</evidence>
<feature type="signal peptide" evidence="1">
    <location>
        <begin position="1"/>
        <end position="28"/>
    </location>
</feature>
<dbReference type="AlphaFoldDB" id="A0AAV2AKE6"/>
<feature type="chain" id="PRO_5043595322" evidence="1">
    <location>
        <begin position="29"/>
        <end position="127"/>
    </location>
</feature>
<dbReference type="EMBL" id="CAXIEN010000171">
    <property type="protein sequence ID" value="CAL1283725.1"/>
    <property type="molecule type" value="Genomic_DNA"/>
</dbReference>
<organism evidence="2 3">
    <name type="scientific">Larinioides sclopetarius</name>
    <dbReference type="NCBI Taxonomy" id="280406"/>
    <lineage>
        <taxon>Eukaryota</taxon>
        <taxon>Metazoa</taxon>
        <taxon>Ecdysozoa</taxon>
        <taxon>Arthropoda</taxon>
        <taxon>Chelicerata</taxon>
        <taxon>Arachnida</taxon>
        <taxon>Araneae</taxon>
        <taxon>Araneomorphae</taxon>
        <taxon>Entelegynae</taxon>
        <taxon>Araneoidea</taxon>
        <taxon>Araneidae</taxon>
        <taxon>Larinioides</taxon>
    </lineage>
</organism>
<evidence type="ECO:0000313" key="3">
    <source>
        <dbReference type="Proteomes" id="UP001497382"/>
    </source>
</evidence>
<proteinExistence type="predicted"/>
<name>A0AAV2AKE6_9ARAC</name>
<comment type="caution">
    <text evidence="2">The sequence shown here is derived from an EMBL/GenBank/DDBJ whole genome shotgun (WGS) entry which is preliminary data.</text>
</comment>
<accession>A0AAV2AKE6</accession>
<keyword evidence="1" id="KW-0732">Signal</keyword>
<protein>
    <submittedName>
        <fullName evidence="2">Uncharacterized protein</fullName>
    </submittedName>
</protein>
<sequence length="127" mass="14851">MTDFFYCSLLLCSVLVFVIFRFPPPLQNQYVTSGRDPPRFARGFWVASMEQNTGGVEKRSPKAATFCLFFSIVYFSNQTFGEQFGEEKLDRSSNPVPVQELQRAIRFKYLWNSPNTDRSWNRFGDMF</sequence>
<keyword evidence="3" id="KW-1185">Reference proteome</keyword>
<gene>
    <name evidence="2" type="ORF">LARSCL_LOCUS12780</name>
</gene>
<evidence type="ECO:0000256" key="1">
    <source>
        <dbReference type="SAM" id="SignalP"/>
    </source>
</evidence>
<reference evidence="2 3" key="1">
    <citation type="submission" date="2024-04" db="EMBL/GenBank/DDBJ databases">
        <authorList>
            <person name="Rising A."/>
            <person name="Reimegard J."/>
            <person name="Sonavane S."/>
            <person name="Akerstrom W."/>
            <person name="Nylinder S."/>
            <person name="Hedman E."/>
            <person name="Kallberg Y."/>
        </authorList>
    </citation>
    <scope>NUCLEOTIDE SEQUENCE [LARGE SCALE GENOMIC DNA]</scope>
</reference>